<dbReference type="Proteomes" id="UP000799776">
    <property type="component" value="Unassembled WGS sequence"/>
</dbReference>
<gene>
    <name evidence="2" type="ORF">K490DRAFT_57078</name>
</gene>
<feature type="compositionally biased region" description="Low complexity" evidence="1">
    <location>
        <begin position="126"/>
        <end position="149"/>
    </location>
</feature>
<comment type="caution">
    <text evidence="2">The sequence shown here is derived from an EMBL/GenBank/DDBJ whole genome shotgun (WGS) entry which is preliminary data.</text>
</comment>
<evidence type="ECO:0000313" key="3">
    <source>
        <dbReference type="Proteomes" id="UP000799776"/>
    </source>
</evidence>
<dbReference type="AlphaFoldDB" id="A0A9P4HT27"/>
<name>A0A9P4HT27_9PEZI</name>
<keyword evidence="3" id="KW-1185">Reference proteome</keyword>
<feature type="compositionally biased region" description="Basic residues" evidence="1">
    <location>
        <begin position="107"/>
        <end position="116"/>
    </location>
</feature>
<reference evidence="2" key="1">
    <citation type="journal article" date="2020" name="Stud. Mycol.">
        <title>101 Dothideomycetes genomes: a test case for predicting lifestyles and emergence of pathogens.</title>
        <authorList>
            <person name="Haridas S."/>
            <person name="Albert R."/>
            <person name="Binder M."/>
            <person name="Bloem J."/>
            <person name="Labutti K."/>
            <person name="Salamov A."/>
            <person name="Andreopoulos B."/>
            <person name="Baker S."/>
            <person name="Barry K."/>
            <person name="Bills G."/>
            <person name="Bluhm B."/>
            <person name="Cannon C."/>
            <person name="Castanera R."/>
            <person name="Culley D."/>
            <person name="Daum C."/>
            <person name="Ezra D."/>
            <person name="Gonzalez J."/>
            <person name="Henrissat B."/>
            <person name="Kuo A."/>
            <person name="Liang C."/>
            <person name="Lipzen A."/>
            <person name="Lutzoni F."/>
            <person name="Magnuson J."/>
            <person name="Mondo S."/>
            <person name="Nolan M."/>
            <person name="Ohm R."/>
            <person name="Pangilinan J."/>
            <person name="Park H.-J."/>
            <person name="Ramirez L."/>
            <person name="Alfaro M."/>
            <person name="Sun H."/>
            <person name="Tritt A."/>
            <person name="Yoshinaga Y."/>
            <person name="Zwiers L.-H."/>
            <person name="Turgeon B."/>
            <person name="Goodwin S."/>
            <person name="Spatafora J."/>
            <person name="Crous P."/>
            <person name="Grigoriev I."/>
        </authorList>
    </citation>
    <scope>NUCLEOTIDE SEQUENCE</scope>
    <source>
        <strain evidence="2">CBS 121410</strain>
    </source>
</reference>
<organism evidence="2 3">
    <name type="scientific">Saccharata proteae CBS 121410</name>
    <dbReference type="NCBI Taxonomy" id="1314787"/>
    <lineage>
        <taxon>Eukaryota</taxon>
        <taxon>Fungi</taxon>
        <taxon>Dikarya</taxon>
        <taxon>Ascomycota</taxon>
        <taxon>Pezizomycotina</taxon>
        <taxon>Dothideomycetes</taxon>
        <taxon>Dothideomycetes incertae sedis</taxon>
        <taxon>Botryosphaeriales</taxon>
        <taxon>Saccharataceae</taxon>
        <taxon>Saccharata</taxon>
    </lineage>
</organism>
<feature type="compositionally biased region" description="Low complexity" evidence="1">
    <location>
        <begin position="48"/>
        <end position="72"/>
    </location>
</feature>
<dbReference type="EMBL" id="ML978720">
    <property type="protein sequence ID" value="KAF2087474.1"/>
    <property type="molecule type" value="Genomic_DNA"/>
</dbReference>
<sequence>MCLFSYDTPPRRRTSTTYSDDGLPAARTTSDSPGGQHKIRVAMPRGPPSTSLPSTTSATTPLLPPTAAAAPRPSRKRAPSTSLPGGATDEPAQKLRRAEKRIPTKPLKGRGARRSAAKRETDAYNASRPRTGSGAAAAAAAARPAGRRTWNGPGIGIAEPFTPFSSPETGSGSAYRGRRTRVAMPGGGGGGGGGGGDAPFAVRAATSRALEEVRRDAFARPAGPSGQRVRDHKATVHASGDGLGLEFDVEVHLPRLVIPHPHFDFEFV</sequence>
<proteinExistence type="predicted"/>
<evidence type="ECO:0000256" key="1">
    <source>
        <dbReference type="SAM" id="MobiDB-lite"/>
    </source>
</evidence>
<protein>
    <submittedName>
        <fullName evidence="2">Uncharacterized protein</fullName>
    </submittedName>
</protein>
<accession>A0A9P4HT27</accession>
<evidence type="ECO:0000313" key="2">
    <source>
        <dbReference type="EMBL" id="KAF2087474.1"/>
    </source>
</evidence>
<feature type="region of interest" description="Disordered" evidence="1">
    <location>
        <begin position="1"/>
        <end position="152"/>
    </location>
</feature>